<dbReference type="SUPFAM" id="SSF56436">
    <property type="entry name" value="C-type lectin-like"/>
    <property type="match status" value="1"/>
</dbReference>
<dbReference type="PANTHER" id="PTHR23150:SF19">
    <property type="entry name" value="FORMYLGLYCINE-GENERATING ENZYME"/>
    <property type="match status" value="1"/>
</dbReference>
<dbReference type="GO" id="GO:0120147">
    <property type="term" value="F:formylglycine-generating oxidase activity"/>
    <property type="evidence" value="ECO:0007669"/>
    <property type="project" value="TreeGrafter"/>
</dbReference>
<evidence type="ECO:0000259" key="3">
    <source>
        <dbReference type="Pfam" id="PF12770"/>
    </source>
</evidence>
<evidence type="ECO:0000259" key="2">
    <source>
        <dbReference type="Pfam" id="PF03781"/>
    </source>
</evidence>
<evidence type="ECO:0000313" key="5">
    <source>
        <dbReference type="Proteomes" id="UP000438345"/>
    </source>
</evidence>
<dbReference type="InterPro" id="IPR027417">
    <property type="entry name" value="P-loop_NTPase"/>
</dbReference>
<dbReference type="AlphaFoldDB" id="A0A857DCJ9"/>
<accession>A0A857DCJ9</accession>
<dbReference type="InterPro" id="IPR042095">
    <property type="entry name" value="SUMF_sf"/>
</dbReference>
<evidence type="ECO:0000313" key="4">
    <source>
        <dbReference type="EMBL" id="QGZ92850.1"/>
    </source>
</evidence>
<dbReference type="InterPro" id="IPR051043">
    <property type="entry name" value="Sulfatase_Mod_Factor_Kinase"/>
</dbReference>
<dbReference type="InterPro" id="IPR002182">
    <property type="entry name" value="NB-ARC"/>
</dbReference>
<dbReference type="PRINTS" id="PR00364">
    <property type="entry name" value="DISEASERSIST"/>
</dbReference>
<organism evidence="4 5">
    <name type="scientific">Microcystis aeruginosa FD4</name>
    <dbReference type="NCBI Taxonomy" id="2686288"/>
    <lineage>
        <taxon>Bacteria</taxon>
        <taxon>Bacillati</taxon>
        <taxon>Cyanobacteriota</taxon>
        <taxon>Cyanophyceae</taxon>
        <taxon>Oscillatoriophycideae</taxon>
        <taxon>Chroococcales</taxon>
        <taxon>Microcystaceae</taxon>
        <taxon>Microcystis</taxon>
    </lineage>
</organism>
<dbReference type="CDD" id="cd00009">
    <property type="entry name" value="AAA"/>
    <property type="match status" value="1"/>
</dbReference>
<dbReference type="Proteomes" id="UP000438345">
    <property type="component" value="Chromosome"/>
</dbReference>
<feature type="domain" description="CHAT" evidence="3">
    <location>
        <begin position="38"/>
        <end position="210"/>
    </location>
</feature>
<dbReference type="InterPro" id="IPR005532">
    <property type="entry name" value="SUMF_dom"/>
</dbReference>
<dbReference type="Pfam" id="PF03781">
    <property type="entry name" value="FGE-sulfatase"/>
    <property type="match status" value="1"/>
</dbReference>
<dbReference type="InterPro" id="IPR016187">
    <property type="entry name" value="CTDL_fold"/>
</dbReference>
<gene>
    <name evidence="4" type="ORF">GQR42_22350</name>
</gene>
<dbReference type="PANTHER" id="PTHR23150">
    <property type="entry name" value="SULFATASE MODIFYING FACTOR 1, 2"/>
    <property type="match status" value="1"/>
</dbReference>
<dbReference type="Gene3D" id="3.90.1580.10">
    <property type="entry name" value="paralog of FGE (formylglycine-generating enzyme)"/>
    <property type="match status" value="1"/>
</dbReference>
<feature type="domain" description="NB-ARC" evidence="1">
    <location>
        <begin position="283"/>
        <end position="439"/>
    </location>
</feature>
<dbReference type="GO" id="GO:0043531">
    <property type="term" value="F:ADP binding"/>
    <property type="evidence" value="ECO:0007669"/>
    <property type="project" value="InterPro"/>
</dbReference>
<proteinExistence type="predicted"/>
<dbReference type="Pfam" id="PF00931">
    <property type="entry name" value="NB-ARC"/>
    <property type="match status" value="1"/>
</dbReference>
<name>A0A857DCJ9_MICAE</name>
<protein>
    <submittedName>
        <fullName evidence="4">SUMF1/EgtB/PvdO family nonheme iron enzyme</fullName>
    </submittedName>
</protein>
<dbReference type="SUPFAM" id="SSF52540">
    <property type="entry name" value="P-loop containing nucleoside triphosphate hydrolases"/>
    <property type="match status" value="1"/>
</dbReference>
<dbReference type="EMBL" id="CP046973">
    <property type="protein sequence ID" value="QGZ92850.1"/>
    <property type="molecule type" value="Genomic_DNA"/>
</dbReference>
<reference evidence="4 5" key="1">
    <citation type="submission" date="2019-12" db="EMBL/GenBank/DDBJ databases">
        <title>Complete genome sequence of Microcystis aeruginosa strain FD4.</title>
        <authorList>
            <person name="Urakawa H."/>
        </authorList>
    </citation>
    <scope>NUCLEOTIDE SEQUENCE [LARGE SCALE GENOMIC DNA]</scope>
    <source>
        <strain evidence="4 5">FD4</strain>
    </source>
</reference>
<evidence type="ECO:0000259" key="1">
    <source>
        <dbReference type="Pfam" id="PF00931"/>
    </source>
</evidence>
<sequence>MTGEEKVTRQDNSLYPVITGEEKVTRQDNSFSNQILILFSAPLLKEDLEPVENLAIQPEIEAIASVLEDISHPIAVEIVVKVATSKTLQDAFSSRVKPLIIHFIGHGMREVDSTALVLEDEVGITRSFTEKELEIALSNQKQPPCQLALLNACHSEKLALAFVKAGVPHVIGIDAEDKILDVAARCFSQRLYQALFNQDEIVNAFLVSRNAVKLDDKLKTIFNAETFELGVNFDEAFKFRLLPQSSHNKSLIIEPANSRSVIYPQWSNTNISRDDPNFVGRRQEIHQVIKVLVEKEQRCLALHGMGGIGKTALAYAIGRWLHERERYRDGVWFISLRDTDSVGTLITKVQQSLGLKSFVLERELRNSRIFLILDDLDRLIEKESNELIDLLNLLLEQCPNLRLLLTSRDSLVRDILYCHQEEVCSMGVSETIKIFRKYAPSQAQWGDNEDLEEDFNLLIKFLDGYPLPIKLAASYMRENQFTLKILCEELNIEPMEILDSYSSEERKERSLRITLERSFEVLSVEGQDIFPLLAFFPSGLSRDLARAIGGRSGQKALGELLKFSMAEKSLTASDWRLTLPEPARTYAKSKLQQGRGIDDLAPLVLDFYYSNFCDIVLRLFDNKDDKKGQQLLLQENSNLILFLQWGYESELSSEQICRSARMTASLSPYWRWIEANQDPLVRLRLAASAAQRNQDREGEDLVRNAIAALASRGSFRTVQSLAQGSEDQFEFETITINSRGKEIKQELKQAQYFTETLSGEVILDLVAIPGGEFMMGTEDEEIERLVKKFDWQYFSREKHQHQVTLPSFYMGKYPITQAQWQAIASRADLKVKQDLESNPAYFKDRPDSDRRPVEKVNWYDAIEFCGRLSKLTGREYRLPSEAEWEYACRAGTTTAFHFGETITGDLANYNATKTYADEPKGEDREETTPVGQFPPNAFGLYDMHGNVWEWCADDWHDNYDGAPTDGSVWIENGNDNCSPLRGGSWYLNPYYCRSAYRFYNYRRAYDNTVSFRVVCGAGRTL</sequence>
<dbReference type="InterPro" id="IPR024983">
    <property type="entry name" value="CHAT_dom"/>
</dbReference>
<dbReference type="Gene3D" id="3.40.50.300">
    <property type="entry name" value="P-loop containing nucleotide triphosphate hydrolases"/>
    <property type="match status" value="1"/>
</dbReference>
<dbReference type="Pfam" id="PF12770">
    <property type="entry name" value="CHAT"/>
    <property type="match status" value="1"/>
</dbReference>
<feature type="domain" description="Sulfatase-modifying factor enzyme-like" evidence="2">
    <location>
        <begin position="764"/>
        <end position="1014"/>
    </location>
</feature>